<evidence type="ECO:0000256" key="4">
    <source>
        <dbReference type="ARBA" id="ARBA00023239"/>
    </source>
</evidence>
<feature type="domain" description="CENP-V/GFA" evidence="5">
    <location>
        <begin position="13"/>
        <end position="129"/>
    </location>
</feature>
<reference evidence="7" key="1">
    <citation type="journal article" date="2023" name="Mol. Phylogenet. Evol.">
        <title>Genome-scale phylogeny and comparative genomics of the fungal order Sordariales.</title>
        <authorList>
            <person name="Hensen N."/>
            <person name="Bonometti L."/>
            <person name="Westerberg I."/>
            <person name="Brannstrom I.O."/>
            <person name="Guillou S."/>
            <person name="Cros-Aarteil S."/>
            <person name="Calhoun S."/>
            <person name="Haridas S."/>
            <person name="Kuo A."/>
            <person name="Mondo S."/>
            <person name="Pangilinan J."/>
            <person name="Riley R."/>
            <person name="LaButti K."/>
            <person name="Andreopoulos B."/>
            <person name="Lipzen A."/>
            <person name="Chen C."/>
            <person name="Yan M."/>
            <person name="Daum C."/>
            <person name="Ng V."/>
            <person name="Clum A."/>
            <person name="Steindorff A."/>
            <person name="Ohm R.A."/>
            <person name="Martin F."/>
            <person name="Silar P."/>
            <person name="Natvig D.O."/>
            <person name="Lalanne C."/>
            <person name="Gautier V."/>
            <person name="Ament-Velasquez S.L."/>
            <person name="Kruys A."/>
            <person name="Hutchinson M.I."/>
            <person name="Powell A.J."/>
            <person name="Barry K."/>
            <person name="Miller A.N."/>
            <person name="Grigoriev I.V."/>
            <person name="Debuchy R."/>
            <person name="Gladieux P."/>
            <person name="Hiltunen Thoren M."/>
            <person name="Johannesson H."/>
        </authorList>
    </citation>
    <scope>NUCLEOTIDE SEQUENCE [LARGE SCALE GENOMIC DNA]</scope>
    <source>
        <strain evidence="7">CBS 340.73</strain>
    </source>
</reference>
<dbReference type="Gene3D" id="3.90.1590.10">
    <property type="entry name" value="glutathione-dependent formaldehyde- activating enzyme (gfa)"/>
    <property type="match status" value="1"/>
</dbReference>
<evidence type="ECO:0000256" key="2">
    <source>
        <dbReference type="ARBA" id="ARBA00022723"/>
    </source>
</evidence>
<evidence type="ECO:0000313" key="7">
    <source>
        <dbReference type="Proteomes" id="UP001303473"/>
    </source>
</evidence>
<comment type="caution">
    <text evidence="6">The sequence shown here is derived from an EMBL/GenBank/DDBJ whole genome shotgun (WGS) entry which is preliminary data.</text>
</comment>
<dbReference type="Proteomes" id="UP001303473">
    <property type="component" value="Unassembled WGS sequence"/>
</dbReference>
<dbReference type="EMBL" id="MU853810">
    <property type="protein sequence ID" value="KAK3939508.1"/>
    <property type="molecule type" value="Genomic_DNA"/>
</dbReference>
<evidence type="ECO:0000256" key="3">
    <source>
        <dbReference type="ARBA" id="ARBA00022833"/>
    </source>
</evidence>
<sequence>MASSFPFPTPKFIEGGCLCGALRYRVDFPEGHDFSTASGTCQCTQCRKQTSSLFLITHTVRPASTAFRFTSLSTSTLKHYSPTARAERGFCSDCGSLLYWRPTEGSHICVTVGTIDPLYLFGQGADGKEIPQGGFGMALTSGGGHHLFCSNEIPGVTDRFPFLGRERGTRFPEDD</sequence>
<name>A0AAN6N780_9PEZI</name>
<evidence type="ECO:0000256" key="1">
    <source>
        <dbReference type="ARBA" id="ARBA00005495"/>
    </source>
</evidence>
<evidence type="ECO:0000259" key="5">
    <source>
        <dbReference type="PROSITE" id="PS51891"/>
    </source>
</evidence>
<keyword evidence="4" id="KW-0456">Lyase</keyword>
<proteinExistence type="inferred from homology"/>
<comment type="similarity">
    <text evidence="1">Belongs to the Gfa family.</text>
</comment>
<dbReference type="SUPFAM" id="SSF51316">
    <property type="entry name" value="Mss4-like"/>
    <property type="match status" value="1"/>
</dbReference>
<dbReference type="InterPro" id="IPR011057">
    <property type="entry name" value="Mss4-like_sf"/>
</dbReference>
<keyword evidence="3" id="KW-0862">Zinc</keyword>
<accession>A0AAN6N780</accession>
<keyword evidence="2" id="KW-0479">Metal-binding</keyword>
<gene>
    <name evidence="6" type="ORF">QBC46DRAFT_145079</name>
</gene>
<evidence type="ECO:0000313" key="6">
    <source>
        <dbReference type="EMBL" id="KAK3939508.1"/>
    </source>
</evidence>
<dbReference type="Pfam" id="PF04828">
    <property type="entry name" value="GFA"/>
    <property type="match status" value="1"/>
</dbReference>
<dbReference type="GO" id="GO:0046872">
    <property type="term" value="F:metal ion binding"/>
    <property type="evidence" value="ECO:0007669"/>
    <property type="project" value="UniProtKB-KW"/>
</dbReference>
<dbReference type="AlphaFoldDB" id="A0AAN6N780"/>
<organism evidence="6 7">
    <name type="scientific">Diplogelasinospora grovesii</name>
    <dbReference type="NCBI Taxonomy" id="303347"/>
    <lineage>
        <taxon>Eukaryota</taxon>
        <taxon>Fungi</taxon>
        <taxon>Dikarya</taxon>
        <taxon>Ascomycota</taxon>
        <taxon>Pezizomycotina</taxon>
        <taxon>Sordariomycetes</taxon>
        <taxon>Sordariomycetidae</taxon>
        <taxon>Sordariales</taxon>
        <taxon>Diplogelasinosporaceae</taxon>
        <taxon>Diplogelasinospora</taxon>
    </lineage>
</organism>
<dbReference type="PANTHER" id="PTHR33337:SF40">
    <property type="entry name" value="CENP-V_GFA DOMAIN-CONTAINING PROTEIN-RELATED"/>
    <property type="match status" value="1"/>
</dbReference>
<dbReference type="PROSITE" id="PS51891">
    <property type="entry name" value="CENP_V_GFA"/>
    <property type="match status" value="1"/>
</dbReference>
<dbReference type="GO" id="GO:0016846">
    <property type="term" value="F:carbon-sulfur lyase activity"/>
    <property type="evidence" value="ECO:0007669"/>
    <property type="project" value="InterPro"/>
</dbReference>
<keyword evidence="7" id="KW-1185">Reference proteome</keyword>
<protein>
    <submittedName>
        <fullName evidence="6">Glutathione-dependent formaldehyde-activating enzyme</fullName>
    </submittedName>
</protein>
<dbReference type="PANTHER" id="PTHR33337">
    <property type="entry name" value="GFA DOMAIN-CONTAINING PROTEIN"/>
    <property type="match status" value="1"/>
</dbReference>
<dbReference type="InterPro" id="IPR006913">
    <property type="entry name" value="CENP-V/GFA"/>
</dbReference>